<keyword evidence="3" id="KW-1185">Reference proteome</keyword>
<dbReference type="EMBL" id="JAYGJQ010000002">
    <property type="protein sequence ID" value="MEA9357922.1"/>
    <property type="molecule type" value="Genomic_DNA"/>
</dbReference>
<organism evidence="2 3">
    <name type="scientific">Bacteriovorax antarcticus</name>
    <dbReference type="NCBI Taxonomy" id="3088717"/>
    <lineage>
        <taxon>Bacteria</taxon>
        <taxon>Pseudomonadati</taxon>
        <taxon>Bdellovibrionota</taxon>
        <taxon>Bacteriovoracia</taxon>
        <taxon>Bacteriovoracales</taxon>
        <taxon>Bacteriovoracaceae</taxon>
        <taxon>Bacteriovorax</taxon>
    </lineage>
</organism>
<accession>A0ABU5VXY7</accession>
<name>A0ABU5VXY7_9BACT</name>
<gene>
    <name evidence="2" type="ORF">SHI21_16950</name>
</gene>
<comment type="caution">
    <text evidence="2">The sequence shown here is derived from an EMBL/GenBank/DDBJ whole genome shotgun (WGS) entry which is preliminary data.</text>
</comment>
<proteinExistence type="predicted"/>
<sequence>MEKASNIFIKIDDFIFKKLDLLKNDGVFQKFNDGLSNLEESQQKLVAQLTTFAFILLPFIFVLVLWWGNSQTKKTLDIKKQIIEQIALYEGNQSALTNISTNYLSPTAISSQEDLDNRIRNILSQNAIDQEKVTVSNFHSTSTSSTVAKVEADLNFRNFGTNDFSSFMRTLVERERLKIIKVDLTKNQENNLLQGTISLMHMGQNAITPEL</sequence>
<dbReference type="RefSeq" id="WP_323578114.1">
    <property type="nucleotide sequence ID" value="NZ_JAYGJQ010000002.1"/>
</dbReference>
<evidence type="ECO:0000256" key="1">
    <source>
        <dbReference type="SAM" id="Phobius"/>
    </source>
</evidence>
<feature type="transmembrane region" description="Helical" evidence="1">
    <location>
        <begin position="45"/>
        <end position="67"/>
    </location>
</feature>
<keyword evidence="1" id="KW-1133">Transmembrane helix</keyword>
<evidence type="ECO:0000313" key="3">
    <source>
        <dbReference type="Proteomes" id="UP001302274"/>
    </source>
</evidence>
<keyword evidence="1" id="KW-0472">Membrane</keyword>
<evidence type="ECO:0000313" key="2">
    <source>
        <dbReference type="EMBL" id="MEA9357922.1"/>
    </source>
</evidence>
<keyword evidence="1" id="KW-0812">Transmembrane</keyword>
<reference evidence="2 3" key="1">
    <citation type="submission" date="2023-11" db="EMBL/GenBank/DDBJ databases">
        <title>A Novel Polar Bacteriovorax (B. antarcticus) Isolated from the Biocrust in Antarctica.</title>
        <authorList>
            <person name="Mun W."/>
            <person name="Choi S.Y."/>
            <person name="Mitchell R.J."/>
        </authorList>
    </citation>
    <scope>NUCLEOTIDE SEQUENCE [LARGE SCALE GENOMIC DNA]</scope>
    <source>
        <strain evidence="2 3">PP10</strain>
    </source>
</reference>
<dbReference type="Proteomes" id="UP001302274">
    <property type="component" value="Unassembled WGS sequence"/>
</dbReference>
<protein>
    <submittedName>
        <fullName evidence="2">Uncharacterized protein</fullName>
    </submittedName>
</protein>